<evidence type="ECO:0000313" key="4">
    <source>
        <dbReference type="Proteomes" id="UP000587527"/>
    </source>
</evidence>
<dbReference type="InterPro" id="IPR016166">
    <property type="entry name" value="FAD-bd_PCMH"/>
</dbReference>
<comment type="caution">
    <text evidence="3">The sequence shown here is derived from an EMBL/GenBank/DDBJ whole genome shotgun (WGS) entry which is preliminary data.</text>
</comment>
<evidence type="ECO:0000313" key="3">
    <source>
        <dbReference type="EMBL" id="MBB5868260.1"/>
    </source>
</evidence>
<dbReference type="Pfam" id="PF01565">
    <property type="entry name" value="FAD_binding_4"/>
    <property type="match status" value="1"/>
</dbReference>
<dbReference type="Gene3D" id="3.30.70.2530">
    <property type="match status" value="1"/>
</dbReference>
<dbReference type="PANTHER" id="PTHR43762">
    <property type="entry name" value="L-GULONOLACTONE OXIDASE"/>
    <property type="match status" value="1"/>
</dbReference>
<dbReference type="EC" id="1.1.3.41" evidence="3"/>
<dbReference type="GO" id="GO:0050582">
    <property type="term" value="F:xylitol oxidase activity"/>
    <property type="evidence" value="ECO:0007669"/>
    <property type="project" value="UniProtKB-EC"/>
</dbReference>
<dbReference type="InterPro" id="IPR010031">
    <property type="entry name" value="FAD_lactone_oxidase-like"/>
</dbReference>
<dbReference type="InterPro" id="IPR016167">
    <property type="entry name" value="FAD-bd_PCMH_sub1"/>
</dbReference>
<dbReference type="Gene3D" id="1.10.45.10">
    <property type="entry name" value="Vanillyl-alcohol Oxidase, Chain A, domain 4"/>
    <property type="match status" value="1"/>
</dbReference>
<feature type="domain" description="FAD-binding PCMH-type" evidence="2">
    <location>
        <begin position="12"/>
        <end position="176"/>
    </location>
</feature>
<dbReference type="InterPro" id="IPR016171">
    <property type="entry name" value="Vanillyl_alc_oxidase_C-sub2"/>
</dbReference>
<dbReference type="EMBL" id="JACHMN010000002">
    <property type="protein sequence ID" value="MBB5868260.1"/>
    <property type="molecule type" value="Genomic_DNA"/>
</dbReference>
<dbReference type="Gene3D" id="3.30.70.2520">
    <property type="match status" value="1"/>
</dbReference>
<dbReference type="Pfam" id="PF04030">
    <property type="entry name" value="ALO"/>
    <property type="match status" value="1"/>
</dbReference>
<proteinExistence type="predicted"/>
<dbReference type="Proteomes" id="UP000587527">
    <property type="component" value="Unassembled WGS sequence"/>
</dbReference>
<evidence type="ECO:0000256" key="1">
    <source>
        <dbReference type="ARBA" id="ARBA00023002"/>
    </source>
</evidence>
<dbReference type="Gene3D" id="3.30.465.10">
    <property type="match status" value="1"/>
</dbReference>
<dbReference type="RefSeq" id="WP_184840520.1">
    <property type="nucleotide sequence ID" value="NZ_JACHMN010000002.1"/>
</dbReference>
<reference evidence="3 4" key="1">
    <citation type="submission" date="2020-08" db="EMBL/GenBank/DDBJ databases">
        <title>Sequencing the genomes of 1000 actinobacteria strains.</title>
        <authorList>
            <person name="Klenk H.-P."/>
        </authorList>
    </citation>
    <scope>NUCLEOTIDE SEQUENCE [LARGE SCALE GENOMIC DNA]</scope>
    <source>
        <strain evidence="3 4">DSM 45362</strain>
    </source>
</reference>
<name>A0A841BN66_9ACTN</name>
<accession>A0A841BN66</accession>
<dbReference type="GO" id="GO:0016020">
    <property type="term" value="C:membrane"/>
    <property type="evidence" value="ECO:0007669"/>
    <property type="project" value="InterPro"/>
</dbReference>
<dbReference type="InterPro" id="IPR007173">
    <property type="entry name" value="ALO_C"/>
</dbReference>
<dbReference type="PIRSF" id="PIRSF000136">
    <property type="entry name" value="LGO_GLO"/>
    <property type="match status" value="1"/>
</dbReference>
<dbReference type="InterPro" id="IPR036318">
    <property type="entry name" value="FAD-bd_PCMH-like_sf"/>
</dbReference>
<evidence type="ECO:0000259" key="2">
    <source>
        <dbReference type="PROSITE" id="PS51387"/>
    </source>
</evidence>
<gene>
    <name evidence="3" type="ORF">F4553_001639</name>
</gene>
<keyword evidence="1 3" id="KW-0560">Oxidoreductase</keyword>
<dbReference type="InterPro" id="IPR006094">
    <property type="entry name" value="Oxid_FAD_bind_N"/>
</dbReference>
<protein>
    <submittedName>
        <fullName evidence="3">Xylitol oxidase</fullName>
        <ecNumber evidence="3">1.1.3.41</ecNumber>
    </submittedName>
</protein>
<dbReference type="Gene3D" id="3.30.43.10">
    <property type="entry name" value="Uridine Diphospho-n-acetylenolpyruvylglucosamine Reductase, domain 2"/>
    <property type="match status" value="1"/>
</dbReference>
<dbReference type="GO" id="GO:0071949">
    <property type="term" value="F:FAD binding"/>
    <property type="evidence" value="ECO:0007669"/>
    <property type="project" value="InterPro"/>
</dbReference>
<dbReference type="GO" id="GO:0003885">
    <property type="term" value="F:D-arabinono-1,4-lactone oxidase activity"/>
    <property type="evidence" value="ECO:0007669"/>
    <property type="project" value="InterPro"/>
</dbReference>
<dbReference type="PANTHER" id="PTHR43762:SF1">
    <property type="entry name" value="D-ARABINONO-1,4-LACTONE OXIDASE"/>
    <property type="match status" value="1"/>
</dbReference>
<keyword evidence="4" id="KW-1185">Reference proteome</keyword>
<dbReference type="SUPFAM" id="SSF56176">
    <property type="entry name" value="FAD-binding/transporter-associated domain-like"/>
    <property type="match status" value="1"/>
</dbReference>
<dbReference type="AlphaFoldDB" id="A0A841BN66"/>
<dbReference type="InterPro" id="IPR016169">
    <property type="entry name" value="FAD-bd_PCMH_sub2"/>
</dbReference>
<dbReference type="PROSITE" id="PS51387">
    <property type="entry name" value="FAD_PCMH"/>
    <property type="match status" value="1"/>
</dbReference>
<sequence>MREPLINWAGNVTYRAARVHRPTSLDELRRVVAGAERLRAFGTGHSFNRLADSDAEMVSVAGLPGGIELDTAGGAVRVPAGVRYGELATWLDAAGFALRNLASLPHISVAGAVATGTHGSGVGNGNLATAVTGIELVRADGELATLRRGDDGFAGAVVSLGALGVVTALTLEIVPTYQVRQLVYEDLPQAAFVENFDEVMSAAYSVSAFTSWSGPVIDQVWRKHVDVPEIEESWWGGHPAAEARHPIATVAADACTEQFGVPGPWHERLPHFRLEFTPSAGDELQTEYFVDRADAATALRALDGCRELIAPILQVSEIRTIAADDLWLSPCEGRDSVAIHFTWVRDAAAVEAVLPVLEEVLAPLAARPHWGKVFTMAPEVVRERYRRITDFDALVRDLDPAGKFRNEFLDRYLG</sequence>
<dbReference type="GO" id="GO:0080049">
    <property type="term" value="F:L-gulono-1,4-lactone dehydrogenase activity"/>
    <property type="evidence" value="ECO:0007669"/>
    <property type="project" value="TreeGrafter"/>
</dbReference>
<organism evidence="3 4">
    <name type="scientific">Allocatelliglobosispora scoriae</name>
    <dbReference type="NCBI Taxonomy" id="643052"/>
    <lineage>
        <taxon>Bacteria</taxon>
        <taxon>Bacillati</taxon>
        <taxon>Actinomycetota</taxon>
        <taxon>Actinomycetes</taxon>
        <taxon>Micromonosporales</taxon>
        <taxon>Micromonosporaceae</taxon>
        <taxon>Allocatelliglobosispora</taxon>
    </lineage>
</organism>